<keyword evidence="11" id="KW-0966">Cell projection</keyword>
<evidence type="ECO:0000256" key="8">
    <source>
        <dbReference type="ARBA" id="ARBA00023143"/>
    </source>
</evidence>
<evidence type="ECO:0000256" key="6">
    <source>
        <dbReference type="ARBA" id="ARBA00022989"/>
    </source>
</evidence>
<evidence type="ECO:0000256" key="3">
    <source>
        <dbReference type="ARBA" id="ARBA00021717"/>
    </source>
</evidence>
<keyword evidence="6 10" id="KW-1133">Transmembrane helix</keyword>
<evidence type="ECO:0000313" key="12">
    <source>
        <dbReference type="Proteomes" id="UP000094056"/>
    </source>
</evidence>
<dbReference type="Proteomes" id="UP000094056">
    <property type="component" value="Unassembled WGS sequence"/>
</dbReference>
<feature type="transmembrane region" description="Helical" evidence="10">
    <location>
        <begin position="126"/>
        <end position="145"/>
    </location>
</feature>
<keyword evidence="7 10" id="KW-0472">Membrane</keyword>
<comment type="function">
    <text evidence="1 10">Role in flagellar biosynthesis.</text>
</comment>
<comment type="subcellular location">
    <subcellularLocation>
        <location evidence="10">Cell membrane</location>
        <topology evidence="10">Multi-pass membrane protein</topology>
    </subcellularLocation>
    <subcellularLocation>
        <location evidence="10">Bacterial flagellum basal body</location>
    </subcellularLocation>
</comment>
<dbReference type="GO" id="GO:0006605">
    <property type="term" value="P:protein targeting"/>
    <property type="evidence" value="ECO:0007669"/>
    <property type="project" value="UniProtKB-UniRule"/>
</dbReference>
<evidence type="ECO:0000256" key="7">
    <source>
        <dbReference type="ARBA" id="ARBA00023136"/>
    </source>
</evidence>
<evidence type="ECO:0000256" key="9">
    <source>
        <dbReference type="NCBIfam" id="TIGR01400"/>
    </source>
</evidence>
<evidence type="ECO:0000256" key="10">
    <source>
        <dbReference type="RuleBase" id="RU362071"/>
    </source>
</evidence>
<accession>A0A1E3X588</accession>
<comment type="similarity">
    <text evidence="2 10">Belongs to the FliR/MopE/SpaR family.</text>
</comment>
<dbReference type="PANTHER" id="PTHR30065">
    <property type="entry name" value="FLAGELLAR BIOSYNTHETIC PROTEIN FLIR"/>
    <property type="match status" value="1"/>
</dbReference>
<feature type="transmembrane region" description="Helical" evidence="10">
    <location>
        <begin position="66"/>
        <end position="96"/>
    </location>
</feature>
<sequence>MLLNIINLLPLFTIVLFRTASVLFFSPIYNQTNIPMIVKIGLSLVVAFAIFPTINASQQTLPDNLISFIILIFREVAIGFIIGYGATLAFGAFVVAGELISGEMGLHMAQIVDPLFGDQVSPISQILQIVGFLLFLAINGHHWLINALVLSYKTVPITEFLGSGVTIGKMVQLFEGLFVSAIKIAAPIMIILALVVVISGLIGRSMPEINIFLVIFPLKIIIGFVLLALTFPFITRAMEYLLNILRKDIFSLVGGM</sequence>
<feature type="transmembrane region" description="Helical" evidence="10">
    <location>
        <begin position="37"/>
        <end position="54"/>
    </location>
</feature>
<evidence type="ECO:0000256" key="4">
    <source>
        <dbReference type="ARBA" id="ARBA00022475"/>
    </source>
</evidence>
<dbReference type="GO" id="GO:0005886">
    <property type="term" value="C:plasma membrane"/>
    <property type="evidence" value="ECO:0007669"/>
    <property type="project" value="UniProtKB-SubCell"/>
</dbReference>
<dbReference type="EMBL" id="MAYW01000185">
    <property type="protein sequence ID" value="ODS30709.1"/>
    <property type="molecule type" value="Genomic_DNA"/>
</dbReference>
<dbReference type="AlphaFoldDB" id="A0A1E3X588"/>
<dbReference type="GO" id="GO:0009425">
    <property type="term" value="C:bacterial-type flagellum basal body"/>
    <property type="evidence" value="ECO:0007669"/>
    <property type="project" value="UniProtKB-SubCell"/>
</dbReference>
<comment type="caution">
    <text evidence="11">The sequence shown here is derived from an EMBL/GenBank/DDBJ whole genome shotgun (WGS) entry which is preliminary data.</text>
</comment>
<proteinExistence type="inferred from homology"/>
<keyword evidence="11" id="KW-0969">Cilium</keyword>
<feature type="transmembrane region" description="Helical" evidence="10">
    <location>
        <begin position="6"/>
        <end position="25"/>
    </location>
</feature>
<evidence type="ECO:0000313" key="11">
    <source>
        <dbReference type="EMBL" id="ODS30709.1"/>
    </source>
</evidence>
<evidence type="ECO:0000256" key="5">
    <source>
        <dbReference type="ARBA" id="ARBA00022692"/>
    </source>
</evidence>
<keyword evidence="8 10" id="KW-0975">Bacterial flagellum</keyword>
<keyword evidence="11" id="KW-0282">Flagellum</keyword>
<feature type="transmembrane region" description="Helical" evidence="10">
    <location>
        <begin position="209"/>
        <end position="234"/>
    </location>
</feature>
<evidence type="ECO:0000256" key="1">
    <source>
        <dbReference type="ARBA" id="ARBA00002578"/>
    </source>
</evidence>
<dbReference type="InterPro" id="IPR006303">
    <property type="entry name" value="FliR"/>
</dbReference>
<dbReference type="PANTHER" id="PTHR30065:SF1">
    <property type="entry name" value="SURFACE PRESENTATION OF ANTIGENS PROTEIN SPAR"/>
    <property type="match status" value="1"/>
</dbReference>
<protein>
    <recommendedName>
        <fullName evidence="3 9">Flagellar biosynthetic protein FliR</fullName>
    </recommendedName>
</protein>
<dbReference type="GO" id="GO:0044780">
    <property type="term" value="P:bacterial-type flagellum assembly"/>
    <property type="evidence" value="ECO:0007669"/>
    <property type="project" value="UniProtKB-UniRule"/>
</dbReference>
<dbReference type="NCBIfam" id="TIGR01400">
    <property type="entry name" value="fliR"/>
    <property type="match status" value="1"/>
</dbReference>
<keyword evidence="5 10" id="KW-0812">Transmembrane</keyword>
<dbReference type="Pfam" id="PF01311">
    <property type="entry name" value="Bac_export_1"/>
    <property type="match status" value="1"/>
</dbReference>
<reference evidence="11 12" key="1">
    <citation type="submission" date="2016-07" db="EMBL/GenBank/DDBJ databases">
        <title>Draft genome of Scalindua rubra, obtained from a brine-seawater interface in the Red Sea, sheds light on salt adaptation in anammox bacteria.</title>
        <authorList>
            <person name="Speth D.R."/>
            <person name="Lagkouvardos I."/>
            <person name="Wang Y."/>
            <person name="Qian P.-Y."/>
            <person name="Dutilh B.E."/>
            <person name="Jetten M.S."/>
        </authorList>
    </citation>
    <scope>NUCLEOTIDE SEQUENCE [LARGE SCALE GENOMIC DNA]</scope>
    <source>
        <strain evidence="11">BSI-1</strain>
    </source>
</reference>
<dbReference type="InterPro" id="IPR002010">
    <property type="entry name" value="T3SS_IM_R"/>
</dbReference>
<evidence type="ECO:0000256" key="2">
    <source>
        <dbReference type="ARBA" id="ARBA00009772"/>
    </source>
</evidence>
<dbReference type="PRINTS" id="PR00953">
    <property type="entry name" value="TYPE3IMRPROT"/>
</dbReference>
<organism evidence="11 12">
    <name type="scientific">Candidatus Scalindua rubra</name>
    <dbReference type="NCBI Taxonomy" id="1872076"/>
    <lineage>
        <taxon>Bacteria</taxon>
        <taxon>Pseudomonadati</taxon>
        <taxon>Planctomycetota</taxon>
        <taxon>Candidatus Brocadiia</taxon>
        <taxon>Candidatus Brocadiales</taxon>
        <taxon>Candidatus Scalinduaceae</taxon>
        <taxon>Candidatus Scalindua</taxon>
    </lineage>
</organism>
<gene>
    <name evidence="11" type="primary">fliR</name>
    <name evidence="11" type="ORF">SCARUB_04173</name>
</gene>
<feature type="transmembrane region" description="Helical" evidence="10">
    <location>
        <begin position="177"/>
        <end position="202"/>
    </location>
</feature>
<keyword evidence="4 10" id="KW-1003">Cell membrane</keyword>
<name>A0A1E3X588_9BACT</name>